<evidence type="ECO:0000313" key="3">
    <source>
        <dbReference type="Proteomes" id="UP000225740"/>
    </source>
</evidence>
<dbReference type="SUPFAM" id="SSF53067">
    <property type="entry name" value="Actin-like ATPase domain"/>
    <property type="match status" value="2"/>
</dbReference>
<dbReference type="Proteomes" id="UP000225740">
    <property type="component" value="Unassembled WGS sequence"/>
</dbReference>
<dbReference type="NCBIfam" id="TIGR01175">
    <property type="entry name" value="pilM"/>
    <property type="match status" value="1"/>
</dbReference>
<dbReference type="InterPro" id="IPR043129">
    <property type="entry name" value="ATPase_NBD"/>
</dbReference>
<dbReference type="PANTHER" id="PTHR32432">
    <property type="entry name" value="CELL DIVISION PROTEIN FTSA-RELATED"/>
    <property type="match status" value="1"/>
</dbReference>
<dbReference type="PANTHER" id="PTHR32432:SF3">
    <property type="entry name" value="ETHANOLAMINE UTILIZATION PROTEIN EUTJ"/>
    <property type="match status" value="1"/>
</dbReference>
<dbReference type="GeneID" id="90610493"/>
<comment type="caution">
    <text evidence="2">The sequence shown here is derived from an EMBL/GenBank/DDBJ whole genome shotgun (WGS) entry which is preliminary data.</text>
</comment>
<dbReference type="CDD" id="cd24049">
    <property type="entry name" value="ASKHA_NBD_PilM"/>
    <property type="match status" value="1"/>
</dbReference>
<dbReference type="RefSeq" id="WP_099262637.1">
    <property type="nucleotide sequence ID" value="NZ_NIZW01000018.1"/>
</dbReference>
<accession>A0A2G1W2J8</accession>
<keyword evidence="3" id="KW-1185">Reference proteome</keyword>
<dbReference type="OrthoDB" id="9768127at2"/>
<dbReference type="InterPro" id="IPR050696">
    <property type="entry name" value="FtsA/MreB"/>
</dbReference>
<dbReference type="Gene3D" id="3.30.420.40">
    <property type="match status" value="2"/>
</dbReference>
<gene>
    <name evidence="2" type="ORF">CEE69_21135</name>
</gene>
<evidence type="ECO:0000256" key="1">
    <source>
        <dbReference type="SAM" id="MobiDB-lite"/>
    </source>
</evidence>
<organism evidence="2 3">
    <name type="scientific">Rhodopirellula bahusiensis</name>
    <dbReference type="NCBI Taxonomy" id="2014065"/>
    <lineage>
        <taxon>Bacteria</taxon>
        <taxon>Pseudomonadati</taxon>
        <taxon>Planctomycetota</taxon>
        <taxon>Planctomycetia</taxon>
        <taxon>Pirellulales</taxon>
        <taxon>Pirellulaceae</taxon>
        <taxon>Rhodopirellula</taxon>
    </lineage>
</organism>
<dbReference type="EMBL" id="NIZW01000018">
    <property type="protein sequence ID" value="PHQ33243.1"/>
    <property type="molecule type" value="Genomic_DNA"/>
</dbReference>
<dbReference type="InterPro" id="IPR005883">
    <property type="entry name" value="PilM"/>
</dbReference>
<sequence>MAGSGGVWGIEIGQSALKALHCVKQGDEIVADAFDLIEYPKILGQADADPDQLIADALDQLMQRNDAIRDRVCISVPGQSGLAKFFKPPPVELKKIHDIVKYEAKTQIPFELSDVVWDYQTMPGATIQEGYALESEVGLFAMKREQAYRQLAPFKEADIEVDMVQLTPISLYNMVAYDRFHERIENESFDPDEPPTSSVLLSIGTDSSDLIVTNGFRIWQRSMPIGGNHFTRQLTKDLKLTFAKAEHLKRNAREAVDPKLVFQTMRPVFNDLVTEVQRSIGFFRSIDKKAEITELLVTGNTVKMPGLAAYLGKNLGYEVHTLDRFNRLSGDDVLSIPTFRDNAPTFAVCYGLCLQGLGLSQIHTSLIPAEIKTERMIRAKKPWALAGMAALLLGATTQYALTQRSWQTTHEDLWSSASQAVKNMSSHSADQKSEDTLLVSRLTFLNRLGEEISGNAERRLVWLEVINAVNAAIPRAEYPDDKIPSIKELPLEDRIDFHITEIDTKFYEDLAEDWYSERLDTRYKEEMVNYYDLMYDTAPPEELADDTGPEEEGWVIQLKGYHYFNAPKHKGEEGSQHVRKYLTHNFRQKPITLIDPEGNPITFTPEEFGFSYPMLLNDNQPKLTQVPNPDYDPVAAMTAMQLKAEGDEDVEVETQYLEVLRLDFVFQVVWKESVLSERIEAKRLAEEEAAAEAEMEGSGDDSGSEDDSDADPDSVAMAN</sequence>
<feature type="compositionally biased region" description="Acidic residues" evidence="1">
    <location>
        <begin position="687"/>
        <end position="712"/>
    </location>
</feature>
<protein>
    <submittedName>
        <fullName evidence="2">Pilus assembly protein PilM</fullName>
    </submittedName>
</protein>
<dbReference type="AlphaFoldDB" id="A0A2G1W2J8"/>
<reference evidence="2 3" key="1">
    <citation type="submission" date="2017-06" db="EMBL/GenBank/DDBJ databases">
        <title>Description of Rhodopirellula bahusiensis sp. nov.</title>
        <authorList>
            <person name="Kizina J."/>
            <person name="Harder J."/>
        </authorList>
    </citation>
    <scope>NUCLEOTIDE SEQUENCE [LARGE SCALE GENOMIC DNA]</scope>
    <source>
        <strain evidence="2 3">SWK21</strain>
    </source>
</reference>
<name>A0A2G1W2J8_9BACT</name>
<proteinExistence type="predicted"/>
<dbReference type="Gene3D" id="3.30.1490.300">
    <property type="match status" value="1"/>
</dbReference>
<evidence type="ECO:0000313" key="2">
    <source>
        <dbReference type="EMBL" id="PHQ33243.1"/>
    </source>
</evidence>
<dbReference type="Pfam" id="PF11104">
    <property type="entry name" value="PilM_2"/>
    <property type="match status" value="1"/>
</dbReference>
<feature type="region of interest" description="Disordered" evidence="1">
    <location>
        <begin position="686"/>
        <end position="719"/>
    </location>
</feature>